<keyword evidence="2 4" id="KW-0238">DNA-binding</keyword>
<evidence type="ECO:0000256" key="1">
    <source>
        <dbReference type="ARBA" id="ARBA00023015"/>
    </source>
</evidence>
<dbReference type="OrthoDB" id="3682047at2"/>
<dbReference type="PROSITE" id="PS50977">
    <property type="entry name" value="HTH_TETR_2"/>
    <property type="match status" value="1"/>
</dbReference>
<dbReference type="PRINTS" id="PR00455">
    <property type="entry name" value="HTHTETR"/>
</dbReference>
<dbReference type="EMBL" id="NMVO01000015">
    <property type="protein sequence ID" value="OYO11831.1"/>
    <property type="molecule type" value="Genomic_DNA"/>
</dbReference>
<reference evidence="7 8" key="1">
    <citation type="submission" date="2017-07" db="EMBL/GenBank/DDBJ databases">
        <title>Draft whole genome sequences of clinical Proprionibacteriaceae strains.</title>
        <authorList>
            <person name="Bernier A.-M."/>
            <person name="Bernard K."/>
            <person name="Domingo M.-C."/>
        </authorList>
    </citation>
    <scope>NUCLEOTIDE SEQUENCE [LARGE SCALE GENOMIC DNA]</scope>
    <source>
        <strain evidence="7 8">NML 030167</strain>
    </source>
</reference>
<evidence type="ECO:0000256" key="4">
    <source>
        <dbReference type="PROSITE-ProRule" id="PRU00335"/>
    </source>
</evidence>
<feature type="DNA-binding region" description="H-T-H motif" evidence="4">
    <location>
        <begin position="83"/>
        <end position="102"/>
    </location>
</feature>
<dbReference type="GO" id="GO:0003700">
    <property type="term" value="F:DNA-binding transcription factor activity"/>
    <property type="evidence" value="ECO:0007669"/>
    <property type="project" value="TreeGrafter"/>
</dbReference>
<feature type="domain" description="HTH tetR-type" evidence="6">
    <location>
        <begin position="60"/>
        <end position="120"/>
    </location>
</feature>
<keyword evidence="8" id="KW-1185">Reference proteome</keyword>
<comment type="caution">
    <text evidence="7">The sequence shown here is derived from an EMBL/GenBank/DDBJ whole genome shotgun (WGS) entry which is preliminary data.</text>
</comment>
<evidence type="ECO:0000256" key="5">
    <source>
        <dbReference type="SAM" id="MobiDB-lite"/>
    </source>
</evidence>
<dbReference type="InterPro" id="IPR036271">
    <property type="entry name" value="Tet_transcr_reg_TetR-rel_C_sf"/>
</dbReference>
<gene>
    <name evidence="7" type="ORF">CGZ94_14200</name>
</gene>
<proteinExistence type="predicted"/>
<dbReference type="PANTHER" id="PTHR30055:SF234">
    <property type="entry name" value="HTH-TYPE TRANSCRIPTIONAL REGULATOR BETI"/>
    <property type="match status" value="1"/>
</dbReference>
<accession>A0A255G8F8</accession>
<evidence type="ECO:0000256" key="2">
    <source>
        <dbReference type="ARBA" id="ARBA00023125"/>
    </source>
</evidence>
<dbReference type="InterPro" id="IPR050109">
    <property type="entry name" value="HTH-type_TetR-like_transc_reg"/>
</dbReference>
<dbReference type="Proteomes" id="UP000215896">
    <property type="component" value="Unassembled WGS sequence"/>
</dbReference>
<keyword evidence="3" id="KW-0804">Transcription</keyword>
<dbReference type="AlphaFoldDB" id="A0A255G8F8"/>
<name>A0A255G8F8_9ACTN</name>
<evidence type="ECO:0000256" key="3">
    <source>
        <dbReference type="ARBA" id="ARBA00023163"/>
    </source>
</evidence>
<dbReference type="InterPro" id="IPR009057">
    <property type="entry name" value="Homeodomain-like_sf"/>
</dbReference>
<dbReference type="SUPFAM" id="SSF46689">
    <property type="entry name" value="Homeodomain-like"/>
    <property type="match status" value="1"/>
</dbReference>
<sequence>MTRTAISPRLATSTLLMAIASPSNRLQPESRGGVPAPDNFADQLTNPVTTEVEVPRPRIAHRRERVLAAAEGLLVHRGFDAMTITRVATEAGIGKGAFYLEFGDKQELLEELLQLSLERVIERVSRSGPGGLGEGVRRVVLALLGEPLLVAALLDDRRVLGAGAAVAAELRHAMQVALAAYLAALQEGGAVRAEPEPAAMAVAVLASITGFLTQARILGGAAAEVQAAADALALMVSGLAGAVAGDAELDPAGWLRLMVLLRH</sequence>
<evidence type="ECO:0000259" key="6">
    <source>
        <dbReference type="PROSITE" id="PS50977"/>
    </source>
</evidence>
<dbReference type="InterPro" id="IPR001647">
    <property type="entry name" value="HTH_TetR"/>
</dbReference>
<evidence type="ECO:0000313" key="8">
    <source>
        <dbReference type="Proteomes" id="UP000215896"/>
    </source>
</evidence>
<keyword evidence="1" id="KW-0805">Transcription regulation</keyword>
<dbReference type="SUPFAM" id="SSF48498">
    <property type="entry name" value="Tetracyclin repressor-like, C-terminal domain"/>
    <property type="match status" value="1"/>
</dbReference>
<dbReference type="GO" id="GO:0000976">
    <property type="term" value="F:transcription cis-regulatory region binding"/>
    <property type="evidence" value="ECO:0007669"/>
    <property type="project" value="TreeGrafter"/>
</dbReference>
<dbReference type="Pfam" id="PF00440">
    <property type="entry name" value="TetR_N"/>
    <property type="match status" value="1"/>
</dbReference>
<organism evidence="7 8">
    <name type="scientific">Enemella evansiae</name>
    <dbReference type="NCBI Taxonomy" id="2016499"/>
    <lineage>
        <taxon>Bacteria</taxon>
        <taxon>Bacillati</taxon>
        <taxon>Actinomycetota</taxon>
        <taxon>Actinomycetes</taxon>
        <taxon>Propionibacteriales</taxon>
        <taxon>Propionibacteriaceae</taxon>
        <taxon>Enemella</taxon>
    </lineage>
</organism>
<evidence type="ECO:0000313" key="7">
    <source>
        <dbReference type="EMBL" id="OYO11831.1"/>
    </source>
</evidence>
<dbReference type="Gene3D" id="1.10.357.10">
    <property type="entry name" value="Tetracycline Repressor, domain 2"/>
    <property type="match status" value="1"/>
</dbReference>
<dbReference type="PANTHER" id="PTHR30055">
    <property type="entry name" value="HTH-TYPE TRANSCRIPTIONAL REGULATOR RUTR"/>
    <property type="match status" value="1"/>
</dbReference>
<protein>
    <recommendedName>
        <fullName evidence="6">HTH tetR-type domain-containing protein</fullName>
    </recommendedName>
</protein>
<feature type="region of interest" description="Disordered" evidence="5">
    <location>
        <begin position="24"/>
        <end position="44"/>
    </location>
</feature>